<protein>
    <submittedName>
        <fullName evidence="2">HNH endonuclease</fullName>
    </submittedName>
</protein>
<gene>
    <name evidence="2" type="ORF">E2L03_13075</name>
</gene>
<keyword evidence="2" id="KW-0378">Hydrolase</keyword>
<reference evidence="2 3" key="1">
    <citation type="submission" date="2019-03" db="EMBL/GenBank/DDBJ databases">
        <authorList>
            <person name="Liu G."/>
        </authorList>
    </citation>
    <scope>NUCLEOTIDE SEQUENCE [LARGE SCALE GENOMIC DNA]</scope>
    <source>
        <strain evidence="2 3">DSM 19099</strain>
    </source>
</reference>
<name>A0A4Y7WIZ7_9BACI</name>
<keyword evidence="2" id="KW-0255">Endonuclease</keyword>
<evidence type="ECO:0000259" key="1">
    <source>
        <dbReference type="Pfam" id="PF13392"/>
    </source>
</evidence>
<proteinExistence type="predicted"/>
<dbReference type="Proteomes" id="UP000298210">
    <property type="component" value="Unassembled WGS sequence"/>
</dbReference>
<dbReference type="SUPFAM" id="SSF54060">
    <property type="entry name" value="His-Me finger endonucleases"/>
    <property type="match status" value="1"/>
</dbReference>
<feature type="domain" description="HNH nuclease" evidence="1">
    <location>
        <begin position="62"/>
        <end position="105"/>
    </location>
</feature>
<evidence type="ECO:0000313" key="3">
    <source>
        <dbReference type="Proteomes" id="UP000298210"/>
    </source>
</evidence>
<comment type="caution">
    <text evidence="2">The sequence shown here is derived from an EMBL/GenBank/DDBJ whole genome shotgun (WGS) entry which is preliminary data.</text>
</comment>
<dbReference type="RefSeq" id="WP_134259345.1">
    <property type="nucleotide sequence ID" value="NZ_LDIM01000014.1"/>
</dbReference>
<dbReference type="EMBL" id="SNUX01000003">
    <property type="protein sequence ID" value="TES48061.1"/>
    <property type="molecule type" value="Genomic_DNA"/>
</dbReference>
<dbReference type="AlphaFoldDB" id="A0A4Y7WIZ7"/>
<dbReference type="InterPro" id="IPR003615">
    <property type="entry name" value="HNH_nuc"/>
</dbReference>
<keyword evidence="2" id="KW-0540">Nuclease</keyword>
<evidence type="ECO:0000313" key="2">
    <source>
        <dbReference type="EMBL" id="TES48061.1"/>
    </source>
</evidence>
<dbReference type="Pfam" id="PF13392">
    <property type="entry name" value="HNH_3"/>
    <property type="match status" value="1"/>
</dbReference>
<sequence>MLIPIRGNDGYYIDDQGNVYSEWVNKGIHGLVRSKSLRKLKGSKHKHGYTMFRFKRNGKAHLLHRLVIESFVGPIPEGMVVCHKNDIPSDNRLDNLYIGTQRQNMSDSIKLNRFPSGYKNGQSKLSQNDVRKIRRIKELNPELPNRVIAGRFGVSRKVIDLILKGATYKNVI</sequence>
<dbReference type="Gene3D" id="3.90.75.20">
    <property type="match status" value="1"/>
</dbReference>
<organism evidence="2 3">
    <name type="scientific">Shouchella lehensis</name>
    <dbReference type="NCBI Taxonomy" id="300825"/>
    <lineage>
        <taxon>Bacteria</taxon>
        <taxon>Bacillati</taxon>
        <taxon>Bacillota</taxon>
        <taxon>Bacilli</taxon>
        <taxon>Bacillales</taxon>
        <taxon>Bacillaceae</taxon>
        <taxon>Shouchella</taxon>
    </lineage>
</organism>
<dbReference type="InterPro" id="IPR044925">
    <property type="entry name" value="His-Me_finger_sf"/>
</dbReference>
<dbReference type="GO" id="GO:0004519">
    <property type="term" value="F:endonuclease activity"/>
    <property type="evidence" value="ECO:0007669"/>
    <property type="project" value="UniProtKB-KW"/>
</dbReference>
<accession>A0A4Y7WIZ7</accession>